<feature type="domain" description="Glycosyltransferase 2-like" evidence="1">
    <location>
        <begin position="5"/>
        <end position="107"/>
    </location>
</feature>
<evidence type="ECO:0000313" key="3">
    <source>
        <dbReference type="Proteomes" id="UP000641646"/>
    </source>
</evidence>
<evidence type="ECO:0000313" key="2">
    <source>
        <dbReference type="EMBL" id="MBD2184529.1"/>
    </source>
</evidence>
<name>A0A926VLA1_9CYAN</name>
<dbReference type="InterPro" id="IPR001173">
    <property type="entry name" value="Glyco_trans_2-like"/>
</dbReference>
<dbReference type="PANTHER" id="PTHR43685">
    <property type="entry name" value="GLYCOSYLTRANSFERASE"/>
    <property type="match status" value="1"/>
</dbReference>
<dbReference type="InterPro" id="IPR050834">
    <property type="entry name" value="Glycosyltransf_2"/>
</dbReference>
<organism evidence="2 3">
    <name type="scientific">Aerosakkonema funiforme FACHB-1375</name>
    <dbReference type="NCBI Taxonomy" id="2949571"/>
    <lineage>
        <taxon>Bacteria</taxon>
        <taxon>Bacillati</taxon>
        <taxon>Cyanobacteriota</taxon>
        <taxon>Cyanophyceae</taxon>
        <taxon>Oscillatoriophycideae</taxon>
        <taxon>Aerosakkonematales</taxon>
        <taxon>Aerosakkonemataceae</taxon>
        <taxon>Aerosakkonema</taxon>
    </lineage>
</organism>
<sequence length="328" mass="38303">MSVISAIIPVRNRKNYTQNILTQIYSQLSNKNYQKKFNVIVVDDGSTDGTKELIRSQFSEVNLLEADGSLWWTGAICQGMNYAIEVLNSDYIVWLNDDISISEDLIDNIKEICDSPLSKEAIIGGIVRERTYPDWVVFSGMLRKKLIRSMDHFVSEKEIIVDTLNGNIAVIPRTVVEKIGLPDAVRFRHYGGDFEFVSRAKKCGFKVILSSRLQATTDCQIADFVRYMPPWMQWRIENNIFKKIKILQGFTNLKFHHNIWHMLNIIYWDYKHIPSWKYINFYVRQVIKVIASDFWLRSRLEGELQDYFKEQNAPQPIIDAIMSEISRK</sequence>
<comment type="caution">
    <text evidence="2">The sequence shown here is derived from an EMBL/GenBank/DDBJ whole genome shotgun (WGS) entry which is preliminary data.</text>
</comment>
<proteinExistence type="predicted"/>
<dbReference type="AlphaFoldDB" id="A0A926VLA1"/>
<dbReference type="PANTHER" id="PTHR43685:SF3">
    <property type="entry name" value="SLR2126 PROTEIN"/>
    <property type="match status" value="1"/>
</dbReference>
<accession>A0A926VLA1</accession>
<dbReference type="Proteomes" id="UP000641646">
    <property type="component" value="Unassembled WGS sequence"/>
</dbReference>
<reference evidence="2" key="2">
    <citation type="submission" date="2020-08" db="EMBL/GenBank/DDBJ databases">
        <authorList>
            <person name="Chen M."/>
            <person name="Teng W."/>
            <person name="Zhao L."/>
            <person name="Hu C."/>
            <person name="Zhou Y."/>
            <person name="Han B."/>
            <person name="Song L."/>
            <person name="Shu W."/>
        </authorList>
    </citation>
    <scope>NUCLEOTIDE SEQUENCE</scope>
    <source>
        <strain evidence="2">FACHB-1375</strain>
    </source>
</reference>
<protein>
    <submittedName>
        <fullName evidence="2">Glycosyltransferase family 2 protein</fullName>
    </submittedName>
</protein>
<evidence type="ECO:0000259" key="1">
    <source>
        <dbReference type="Pfam" id="PF00535"/>
    </source>
</evidence>
<dbReference type="Gene3D" id="3.90.550.10">
    <property type="entry name" value="Spore Coat Polysaccharide Biosynthesis Protein SpsA, Chain A"/>
    <property type="match status" value="1"/>
</dbReference>
<dbReference type="EMBL" id="JACJPW010000086">
    <property type="protein sequence ID" value="MBD2184529.1"/>
    <property type="molecule type" value="Genomic_DNA"/>
</dbReference>
<keyword evidence="3" id="KW-1185">Reference proteome</keyword>
<reference evidence="2" key="1">
    <citation type="journal article" date="2015" name="ISME J.">
        <title>Draft Genome Sequence of Streptomyces incarnatus NRRL8089, which Produces the Nucleoside Antibiotic Sinefungin.</title>
        <authorList>
            <person name="Oshima K."/>
            <person name="Hattori M."/>
            <person name="Shimizu H."/>
            <person name="Fukuda K."/>
            <person name="Nemoto M."/>
            <person name="Inagaki K."/>
            <person name="Tamura T."/>
        </authorList>
    </citation>
    <scope>NUCLEOTIDE SEQUENCE</scope>
    <source>
        <strain evidence="2">FACHB-1375</strain>
    </source>
</reference>
<dbReference type="InterPro" id="IPR029044">
    <property type="entry name" value="Nucleotide-diphossugar_trans"/>
</dbReference>
<gene>
    <name evidence="2" type="ORF">H6G03_26250</name>
</gene>
<dbReference type="SUPFAM" id="SSF53448">
    <property type="entry name" value="Nucleotide-diphospho-sugar transferases"/>
    <property type="match status" value="1"/>
</dbReference>
<dbReference type="RefSeq" id="WP_190471094.1">
    <property type="nucleotide sequence ID" value="NZ_JACJPW010000086.1"/>
</dbReference>
<dbReference type="Pfam" id="PF00535">
    <property type="entry name" value="Glycos_transf_2"/>
    <property type="match status" value="1"/>
</dbReference>